<dbReference type="KEGG" id="swf:E3E12_07215"/>
<reference evidence="2 3" key="1">
    <citation type="submission" date="2019-03" db="EMBL/GenBank/DDBJ databases">
        <title>The complete genome sequence of Swingsia_sp. F3b2 LMG30590(T).</title>
        <authorList>
            <person name="Chua K.-O."/>
            <person name="Chan K.-G."/>
            <person name="See-Too W.-S."/>
        </authorList>
    </citation>
    <scope>NUCLEOTIDE SEQUENCE [LARGE SCALE GENOMIC DNA]</scope>
    <source>
        <strain evidence="2 3">F3b2</strain>
    </source>
</reference>
<organism evidence="2 3">
    <name type="scientific">Formicincola oecophyllae</name>
    <dbReference type="NCBI Taxonomy" id="2558361"/>
    <lineage>
        <taxon>Bacteria</taxon>
        <taxon>Pseudomonadati</taxon>
        <taxon>Pseudomonadota</taxon>
        <taxon>Alphaproteobacteria</taxon>
        <taxon>Acetobacterales</taxon>
        <taxon>Acetobacteraceae</taxon>
        <taxon>Formicincola</taxon>
    </lineage>
</organism>
<protein>
    <recommendedName>
        <fullName evidence="1">Rap1a immunity protein domain-containing protein</fullName>
    </recommendedName>
</protein>
<dbReference type="Proteomes" id="UP000318709">
    <property type="component" value="Chromosome"/>
</dbReference>
<dbReference type="InterPro" id="IPR041238">
    <property type="entry name" value="Rap1a"/>
</dbReference>
<dbReference type="Pfam" id="PF18602">
    <property type="entry name" value="Rap1a"/>
    <property type="match status" value="1"/>
</dbReference>
<dbReference type="OrthoDB" id="7281972at2"/>
<evidence type="ECO:0000313" key="3">
    <source>
        <dbReference type="Proteomes" id="UP000318709"/>
    </source>
</evidence>
<feature type="domain" description="Rap1a immunity protein" evidence="1">
    <location>
        <begin position="64"/>
        <end position="154"/>
    </location>
</feature>
<evidence type="ECO:0000259" key="1">
    <source>
        <dbReference type="Pfam" id="PF18602"/>
    </source>
</evidence>
<dbReference type="EMBL" id="CP038231">
    <property type="protein sequence ID" value="QDH14001.1"/>
    <property type="molecule type" value="Genomic_DNA"/>
</dbReference>
<proteinExistence type="predicted"/>
<name>A0A4Y6UC83_9PROT</name>
<evidence type="ECO:0000313" key="2">
    <source>
        <dbReference type="EMBL" id="QDH14001.1"/>
    </source>
</evidence>
<gene>
    <name evidence="2" type="ORF">E3E12_07215</name>
</gene>
<keyword evidence="3" id="KW-1185">Reference proteome</keyword>
<dbReference type="AlphaFoldDB" id="A0A4Y6UC83"/>
<sequence>MMDRDINTHDMTARDMNAPSRFSTPSWKGAKRAFKALLGGCALAAAVGLAGAQPAHAQRISHLTGQMLQKICTNQHEVAMCDAYISGVMDGEVWARDFATFEHAPAPVAFCVPVSQNIRTVRNVFLAWISAHPDGNEQQAGKVVYRALHDNFPCSGSASGMPGGAK</sequence>
<dbReference type="Gene3D" id="1.10.890.40">
    <property type="match status" value="1"/>
</dbReference>
<accession>A0A4Y6UC83</accession>
<dbReference type="RefSeq" id="WP_141443708.1">
    <property type="nucleotide sequence ID" value="NZ_CP038231.1"/>
</dbReference>